<evidence type="ECO:0000256" key="1">
    <source>
        <dbReference type="SAM" id="SignalP"/>
    </source>
</evidence>
<feature type="chain" id="PRO_5020024596" description="Secreted protein" evidence="1">
    <location>
        <begin position="19"/>
        <end position="100"/>
    </location>
</feature>
<accession>A0A4D5RGN3</accession>
<reference evidence="2" key="1">
    <citation type="submission" date="2019-04" db="EMBL/GenBank/DDBJ databases">
        <title>An insight into the mialome of Ixodes scapularis.</title>
        <authorList>
            <person name="Ribeiro J.M."/>
            <person name="Mather T.N."/>
            <person name="Karim S."/>
        </authorList>
    </citation>
    <scope>NUCLEOTIDE SEQUENCE</scope>
</reference>
<sequence>MISMFSVYCFFFFSFVQGILCNHLKCLLKGRQSRRLFFLRNVNFCVEIKHAKATLLKFKFHVCTITLFRLEYVHFQLHCQNVTTNFQTPSLPNSLLFNAS</sequence>
<dbReference type="AlphaFoldDB" id="A0A4D5RGN3"/>
<organism evidence="2">
    <name type="scientific">Ixodes scapularis</name>
    <name type="common">Black-legged tick</name>
    <name type="synonym">Deer tick</name>
    <dbReference type="NCBI Taxonomy" id="6945"/>
    <lineage>
        <taxon>Eukaryota</taxon>
        <taxon>Metazoa</taxon>
        <taxon>Ecdysozoa</taxon>
        <taxon>Arthropoda</taxon>
        <taxon>Chelicerata</taxon>
        <taxon>Arachnida</taxon>
        <taxon>Acari</taxon>
        <taxon>Parasitiformes</taxon>
        <taxon>Ixodida</taxon>
        <taxon>Ixodoidea</taxon>
        <taxon>Ixodidae</taxon>
        <taxon>Ixodinae</taxon>
        <taxon>Ixodes</taxon>
    </lineage>
</organism>
<proteinExistence type="predicted"/>
<keyword evidence="1" id="KW-0732">Signal</keyword>
<feature type="signal peptide" evidence="1">
    <location>
        <begin position="1"/>
        <end position="18"/>
    </location>
</feature>
<dbReference type="EMBL" id="GHJT01001780">
    <property type="protein sequence ID" value="MOY35751.1"/>
    <property type="molecule type" value="Transcribed_RNA"/>
</dbReference>
<evidence type="ECO:0008006" key="3">
    <source>
        <dbReference type="Google" id="ProtNLM"/>
    </source>
</evidence>
<name>A0A4D5RGN3_IXOSC</name>
<protein>
    <recommendedName>
        <fullName evidence="3">Secreted protein</fullName>
    </recommendedName>
</protein>
<evidence type="ECO:0000313" key="2">
    <source>
        <dbReference type="EMBL" id="MOY35751.1"/>
    </source>
</evidence>